<dbReference type="HOGENOM" id="CLU_733733_0_0_1"/>
<gene>
    <name evidence="2" type="ORF">GLOTRDRAFT_135066</name>
</gene>
<feature type="compositionally biased region" description="Basic and acidic residues" evidence="1">
    <location>
        <begin position="95"/>
        <end position="110"/>
    </location>
</feature>
<evidence type="ECO:0000256" key="1">
    <source>
        <dbReference type="SAM" id="MobiDB-lite"/>
    </source>
</evidence>
<dbReference type="KEGG" id="gtr:GLOTRDRAFT_135066"/>
<dbReference type="EMBL" id="KB469296">
    <property type="protein sequence ID" value="EPQ60359.1"/>
    <property type="molecule type" value="Genomic_DNA"/>
</dbReference>
<dbReference type="GeneID" id="19303241"/>
<accession>S7S3E5</accession>
<feature type="region of interest" description="Disordered" evidence="1">
    <location>
        <begin position="93"/>
        <end position="143"/>
    </location>
</feature>
<proteinExistence type="predicted"/>
<name>S7S3E5_GLOTA</name>
<feature type="compositionally biased region" description="Polar residues" evidence="1">
    <location>
        <begin position="130"/>
        <end position="143"/>
    </location>
</feature>
<dbReference type="RefSeq" id="XP_007860787.1">
    <property type="nucleotide sequence ID" value="XM_007862596.1"/>
</dbReference>
<dbReference type="AlphaFoldDB" id="S7S3E5"/>
<organism evidence="2 3">
    <name type="scientific">Gloeophyllum trabeum (strain ATCC 11539 / FP-39264 / Madison 617)</name>
    <name type="common">Brown rot fungus</name>
    <dbReference type="NCBI Taxonomy" id="670483"/>
    <lineage>
        <taxon>Eukaryota</taxon>
        <taxon>Fungi</taxon>
        <taxon>Dikarya</taxon>
        <taxon>Basidiomycota</taxon>
        <taxon>Agaricomycotina</taxon>
        <taxon>Agaricomycetes</taxon>
        <taxon>Gloeophyllales</taxon>
        <taxon>Gloeophyllaceae</taxon>
        <taxon>Gloeophyllum</taxon>
    </lineage>
</organism>
<evidence type="ECO:0000313" key="2">
    <source>
        <dbReference type="EMBL" id="EPQ60359.1"/>
    </source>
</evidence>
<keyword evidence="3" id="KW-1185">Reference proteome</keyword>
<evidence type="ECO:0000313" key="3">
    <source>
        <dbReference type="Proteomes" id="UP000030669"/>
    </source>
</evidence>
<protein>
    <submittedName>
        <fullName evidence="2">Uncharacterized protein</fullName>
    </submittedName>
</protein>
<reference evidence="2 3" key="1">
    <citation type="journal article" date="2012" name="Science">
        <title>The Paleozoic origin of enzymatic lignin decomposition reconstructed from 31 fungal genomes.</title>
        <authorList>
            <person name="Floudas D."/>
            <person name="Binder M."/>
            <person name="Riley R."/>
            <person name="Barry K."/>
            <person name="Blanchette R.A."/>
            <person name="Henrissat B."/>
            <person name="Martinez A.T."/>
            <person name="Otillar R."/>
            <person name="Spatafora J.W."/>
            <person name="Yadav J.S."/>
            <person name="Aerts A."/>
            <person name="Benoit I."/>
            <person name="Boyd A."/>
            <person name="Carlson A."/>
            <person name="Copeland A."/>
            <person name="Coutinho P.M."/>
            <person name="de Vries R.P."/>
            <person name="Ferreira P."/>
            <person name="Findley K."/>
            <person name="Foster B."/>
            <person name="Gaskell J."/>
            <person name="Glotzer D."/>
            <person name="Gorecki P."/>
            <person name="Heitman J."/>
            <person name="Hesse C."/>
            <person name="Hori C."/>
            <person name="Igarashi K."/>
            <person name="Jurgens J.A."/>
            <person name="Kallen N."/>
            <person name="Kersten P."/>
            <person name="Kohler A."/>
            <person name="Kuees U."/>
            <person name="Kumar T.K.A."/>
            <person name="Kuo A."/>
            <person name="LaButti K."/>
            <person name="Larrondo L.F."/>
            <person name="Lindquist E."/>
            <person name="Ling A."/>
            <person name="Lombard V."/>
            <person name="Lucas S."/>
            <person name="Lundell T."/>
            <person name="Martin R."/>
            <person name="McLaughlin D.J."/>
            <person name="Morgenstern I."/>
            <person name="Morin E."/>
            <person name="Murat C."/>
            <person name="Nagy L.G."/>
            <person name="Nolan M."/>
            <person name="Ohm R.A."/>
            <person name="Patyshakuliyeva A."/>
            <person name="Rokas A."/>
            <person name="Ruiz-Duenas F.J."/>
            <person name="Sabat G."/>
            <person name="Salamov A."/>
            <person name="Samejima M."/>
            <person name="Schmutz J."/>
            <person name="Slot J.C."/>
            <person name="St John F."/>
            <person name="Stenlid J."/>
            <person name="Sun H."/>
            <person name="Sun S."/>
            <person name="Syed K."/>
            <person name="Tsang A."/>
            <person name="Wiebenga A."/>
            <person name="Young D."/>
            <person name="Pisabarro A."/>
            <person name="Eastwood D.C."/>
            <person name="Martin F."/>
            <person name="Cullen D."/>
            <person name="Grigoriev I.V."/>
            <person name="Hibbett D.S."/>
        </authorList>
    </citation>
    <scope>NUCLEOTIDE SEQUENCE [LARGE SCALE GENOMIC DNA]</scope>
    <source>
        <strain evidence="2 3">ATCC 11539</strain>
    </source>
</reference>
<sequence>MRGAYTIQTVIRCTTLRERDEIKKLRNGPHQMSIEQLSWRFKHDSRTISAVLRFSETDIKNYLSAKENEGVESAFTLSNPVTPGPSDRVLRLRRKGDNVGREVAEPRKEVLGSTRSVSQERTHSGDEQLPLNSSSRGAAFSQPSISATKAGITGDIALYIPEGREDTNVNPISYLPLSFRQPPQRSRVHHTGQHRLLPAVKVFVNHLVPRIPDAPKVFRDIGITNARHLDALTRKLSDVNTCKPFSLDLQQEFERRGVELTQFLVISDALQARSPGDPVTSSVTQTPSDALSAFLQGLGLSLLHHRDALHEAYIRDGEWLDFLSAQVDAPGAEYYVWHLKTHKKLQSITPLEWLFLLHGLRDQAARQRESSGTPLSF</sequence>
<dbReference type="Proteomes" id="UP000030669">
    <property type="component" value="Unassembled WGS sequence"/>
</dbReference>